<feature type="signal peptide" evidence="2">
    <location>
        <begin position="1"/>
        <end position="21"/>
    </location>
</feature>
<name>A0A1I8C3G8_MELHA</name>
<feature type="region of interest" description="Disordered" evidence="1">
    <location>
        <begin position="40"/>
        <end position="68"/>
    </location>
</feature>
<reference evidence="4" key="1">
    <citation type="submission" date="2016-11" db="UniProtKB">
        <authorList>
            <consortium name="WormBaseParasite"/>
        </authorList>
    </citation>
    <scope>IDENTIFICATION</scope>
</reference>
<dbReference type="Proteomes" id="UP000095281">
    <property type="component" value="Unplaced"/>
</dbReference>
<evidence type="ECO:0000256" key="2">
    <source>
        <dbReference type="SAM" id="SignalP"/>
    </source>
</evidence>
<accession>A0A1I8C3G8</accession>
<sequence length="261" mass="29579">MKLFGILSFLLFLNVFYKVEGSGSENEIAKALGRLNISENTDNENTYRDDEENDEENKTEEGVEQREEGYIKDFKPIRRGRYTPERTLYRRKTLDHFKRMEQAGGSGGGSEVPETAKNLESNLQEKEGIKIQDKETGKEMKKGGGSYATITRRERRNKLGKCIEQQNGKLHRGGSSTRQHTMGDYNQPHIMPQQQCSSNFVPVYGPPAVYPPAVYHPQVLNPTTVAFHPAYQQQISRVSGGPMPINPIPGHRNHLISMKNK</sequence>
<feature type="compositionally biased region" description="Basic and acidic residues" evidence="1">
    <location>
        <begin position="59"/>
        <end position="68"/>
    </location>
</feature>
<protein>
    <submittedName>
        <fullName evidence="4">Uncharacterized protein</fullName>
    </submittedName>
</protein>
<evidence type="ECO:0000313" key="3">
    <source>
        <dbReference type="Proteomes" id="UP000095281"/>
    </source>
</evidence>
<keyword evidence="3" id="KW-1185">Reference proteome</keyword>
<feature type="chain" id="PRO_5009316439" evidence="2">
    <location>
        <begin position="22"/>
        <end position="261"/>
    </location>
</feature>
<organism evidence="3 4">
    <name type="scientific">Meloidogyne hapla</name>
    <name type="common">Root-knot nematode worm</name>
    <dbReference type="NCBI Taxonomy" id="6305"/>
    <lineage>
        <taxon>Eukaryota</taxon>
        <taxon>Metazoa</taxon>
        <taxon>Ecdysozoa</taxon>
        <taxon>Nematoda</taxon>
        <taxon>Chromadorea</taxon>
        <taxon>Rhabditida</taxon>
        <taxon>Tylenchina</taxon>
        <taxon>Tylenchomorpha</taxon>
        <taxon>Tylenchoidea</taxon>
        <taxon>Meloidogynidae</taxon>
        <taxon>Meloidogyninae</taxon>
        <taxon>Meloidogyne</taxon>
    </lineage>
</organism>
<dbReference type="AlphaFoldDB" id="A0A1I8C3G8"/>
<evidence type="ECO:0000256" key="1">
    <source>
        <dbReference type="SAM" id="MobiDB-lite"/>
    </source>
</evidence>
<feature type="compositionally biased region" description="Acidic residues" evidence="1">
    <location>
        <begin position="49"/>
        <end position="58"/>
    </location>
</feature>
<evidence type="ECO:0000313" key="4">
    <source>
        <dbReference type="WBParaSite" id="MhA1_Contig999.frz3.gene9"/>
    </source>
</evidence>
<proteinExistence type="predicted"/>
<keyword evidence="2" id="KW-0732">Signal</keyword>
<dbReference type="WBParaSite" id="MhA1_Contig999.frz3.gene9">
    <property type="protein sequence ID" value="MhA1_Contig999.frz3.gene9"/>
    <property type="gene ID" value="MhA1_Contig999.frz3.gene9"/>
</dbReference>